<reference evidence="4 5" key="1">
    <citation type="submission" date="2021-01" db="EMBL/GenBank/DDBJ databases">
        <title>Whole genome shotgun sequence of Catellatospora bangladeshensis NBRC 107357.</title>
        <authorList>
            <person name="Komaki H."/>
            <person name="Tamura T."/>
        </authorList>
    </citation>
    <scope>NUCLEOTIDE SEQUENCE [LARGE SCALE GENOMIC DNA]</scope>
    <source>
        <strain evidence="4 5">NBRC 107357</strain>
    </source>
</reference>
<dbReference type="EMBL" id="BONF01000020">
    <property type="protein sequence ID" value="GIF82546.1"/>
    <property type="molecule type" value="Genomic_DNA"/>
</dbReference>
<name>A0A8J3JKZ8_9ACTN</name>
<keyword evidence="2" id="KW-1133">Transmembrane helix</keyword>
<protein>
    <recommendedName>
        <fullName evidence="3">DUF4190 domain-containing protein</fullName>
    </recommendedName>
</protein>
<evidence type="ECO:0000259" key="3">
    <source>
        <dbReference type="Pfam" id="PF13828"/>
    </source>
</evidence>
<accession>A0A8J3JKZ8</accession>
<dbReference type="Proteomes" id="UP000601223">
    <property type="component" value="Unassembled WGS sequence"/>
</dbReference>
<evidence type="ECO:0000256" key="2">
    <source>
        <dbReference type="SAM" id="Phobius"/>
    </source>
</evidence>
<dbReference type="AlphaFoldDB" id="A0A8J3JKZ8"/>
<proteinExistence type="predicted"/>
<comment type="caution">
    <text evidence="4">The sequence shown here is derived from an EMBL/GenBank/DDBJ whole genome shotgun (WGS) entry which is preliminary data.</text>
</comment>
<evidence type="ECO:0000256" key="1">
    <source>
        <dbReference type="SAM" id="MobiDB-lite"/>
    </source>
</evidence>
<feature type="transmembrane region" description="Helical" evidence="2">
    <location>
        <begin position="120"/>
        <end position="145"/>
    </location>
</feature>
<dbReference type="Pfam" id="PF13828">
    <property type="entry name" value="DUF4190"/>
    <property type="match status" value="1"/>
</dbReference>
<feature type="compositionally biased region" description="Pro residues" evidence="1">
    <location>
        <begin position="1"/>
        <end position="35"/>
    </location>
</feature>
<gene>
    <name evidence="4" type="ORF">Cba03nite_38950</name>
</gene>
<feature type="region of interest" description="Disordered" evidence="1">
    <location>
        <begin position="1"/>
        <end position="43"/>
    </location>
</feature>
<feature type="domain" description="DUF4190" evidence="3">
    <location>
        <begin position="69"/>
        <end position="135"/>
    </location>
</feature>
<evidence type="ECO:0000313" key="5">
    <source>
        <dbReference type="Proteomes" id="UP000601223"/>
    </source>
</evidence>
<dbReference type="RefSeq" id="WP_203747878.1">
    <property type="nucleotide sequence ID" value="NZ_BONF01000020.1"/>
</dbReference>
<dbReference type="InterPro" id="IPR025241">
    <property type="entry name" value="DUF4190"/>
</dbReference>
<feature type="transmembrane region" description="Helical" evidence="2">
    <location>
        <begin position="71"/>
        <end position="100"/>
    </location>
</feature>
<sequence>MTYPPPAGHDPFAPQPDPYAQPPMAPDPYAPPPVSANPYSTPPTSGSPYATPYAAYQPAAAPGGVTNGMAIASLVLGIVGVATCCCYGMGALPGLIGAILGHISLKQIKERGQQGRGMAIAGIATGWAAVALTAIMVVLLVIGAINDPNFWNEIQNS</sequence>
<evidence type="ECO:0000313" key="4">
    <source>
        <dbReference type="EMBL" id="GIF82546.1"/>
    </source>
</evidence>
<organism evidence="4 5">
    <name type="scientific">Catellatospora bangladeshensis</name>
    <dbReference type="NCBI Taxonomy" id="310355"/>
    <lineage>
        <taxon>Bacteria</taxon>
        <taxon>Bacillati</taxon>
        <taxon>Actinomycetota</taxon>
        <taxon>Actinomycetes</taxon>
        <taxon>Micromonosporales</taxon>
        <taxon>Micromonosporaceae</taxon>
        <taxon>Catellatospora</taxon>
    </lineage>
</organism>
<keyword evidence="2" id="KW-0472">Membrane</keyword>
<keyword evidence="5" id="KW-1185">Reference proteome</keyword>
<keyword evidence="2" id="KW-0812">Transmembrane</keyword>